<dbReference type="EMBL" id="DQ491002">
    <property type="protein sequence ID" value="ABT14411.1"/>
    <property type="molecule type" value="Genomic_DNA"/>
</dbReference>
<dbReference type="RefSeq" id="YP_001497208.1">
    <property type="nucleotide sequence ID" value="NC_009898.1"/>
</dbReference>
<organism evidence="1 2">
    <name type="scientific">Paramecium bursaria Chlorella virus NY2A</name>
    <name type="common">PBCV-NY2A</name>
    <dbReference type="NCBI Taxonomy" id="46021"/>
    <lineage>
        <taxon>Viruses</taxon>
        <taxon>Varidnaviria</taxon>
        <taxon>Bamfordvirae</taxon>
        <taxon>Nucleocytoviricota</taxon>
        <taxon>Megaviricetes</taxon>
        <taxon>Algavirales</taxon>
        <taxon>Phycodnaviridae</taxon>
        <taxon>Chlorovirus</taxon>
        <taxon>Chlorovirus americanus</taxon>
    </lineage>
</organism>
<evidence type="ECO:0000313" key="2">
    <source>
        <dbReference type="Proteomes" id="UP000202419"/>
    </source>
</evidence>
<proteinExistence type="predicted"/>
<evidence type="ECO:0000313" key="1">
    <source>
        <dbReference type="EMBL" id="ABT14411.1"/>
    </source>
</evidence>
<dbReference type="Proteomes" id="UP000202419">
    <property type="component" value="Segment"/>
</dbReference>
<gene>
    <name evidence="1" type="primary">b012L</name>
    <name evidence="1" type="ORF">NY2A_b012L</name>
</gene>
<protein>
    <submittedName>
        <fullName evidence="1">Uncharacterized protein b012L</fullName>
    </submittedName>
</protein>
<organismHost>
    <name type="scientific">Chlorella</name>
    <dbReference type="NCBI Taxonomy" id="3071"/>
</organismHost>
<name>A7IVN7_PBCVN</name>
<accession>A7IVN7</accession>
<dbReference type="KEGG" id="vg:5658870"/>
<reference evidence="1 2" key="1">
    <citation type="journal article" date="2007" name="Virology">
        <title>Sequence and annotation of the 369-kb NY-2A and the 345-kb AR158 viruses that infect Chlorella NC64A.</title>
        <authorList>
            <person name="Fitzgerald L.A."/>
            <person name="Graves M.V."/>
            <person name="Li X."/>
            <person name="Feldblyum T."/>
            <person name="Nierman W.C."/>
            <person name="Van Etten J.L."/>
        </authorList>
    </citation>
    <scope>NUCLEOTIDE SEQUENCE [LARGE SCALE GENOMIC DNA]</scope>
    <source>
        <strain evidence="1 2">NY-2A</strain>
    </source>
</reference>
<keyword evidence="2" id="KW-1185">Reference proteome</keyword>
<sequence length="92" mass="10957">MNFLNGSIIEIYVGPHVGESELDIEFVYIVTVFSDRTYEFVEFLPIFFRRILCVFLFQTGYTRPCPTSVRRFTKMIIYFFACFPGYNFSFIQ</sequence>
<dbReference type="GeneID" id="5658870"/>